<dbReference type="AlphaFoldDB" id="A0A5P1FKJ3"/>
<dbReference type="EMBL" id="CM007382">
    <property type="protein sequence ID" value="ONK78243.1"/>
    <property type="molecule type" value="Genomic_DNA"/>
</dbReference>
<evidence type="ECO:0000313" key="1">
    <source>
        <dbReference type="EMBL" id="ONK78243.1"/>
    </source>
</evidence>
<proteinExistence type="predicted"/>
<organism evidence="1 2">
    <name type="scientific">Asparagus officinalis</name>
    <name type="common">Garden asparagus</name>
    <dbReference type="NCBI Taxonomy" id="4686"/>
    <lineage>
        <taxon>Eukaryota</taxon>
        <taxon>Viridiplantae</taxon>
        <taxon>Streptophyta</taxon>
        <taxon>Embryophyta</taxon>
        <taxon>Tracheophyta</taxon>
        <taxon>Spermatophyta</taxon>
        <taxon>Magnoliopsida</taxon>
        <taxon>Liliopsida</taxon>
        <taxon>Asparagales</taxon>
        <taxon>Asparagaceae</taxon>
        <taxon>Asparagoideae</taxon>
        <taxon>Asparagus</taxon>
    </lineage>
</organism>
<dbReference type="Proteomes" id="UP000243459">
    <property type="component" value="Chromosome 2"/>
</dbReference>
<dbReference type="PANTHER" id="PTHR46692">
    <property type="entry name" value="INOSINE-URIDINE PREFERRING NUCLEOSIDE HYDROLASE FAMILY PROTEIN"/>
    <property type="match status" value="1"/>
</dbReference>
<dbReference type="PANTHER" id="PTHR46692:SF1">
    <property type="entry name" value="NUCLEOSIDE HYDROLASE 3-RELATED"/>
    <property type="match status" value="1"/>
</dbReference>
<accession>A0A5P1FKJ3</accession>
<evidence type="ECO:0000313" key="2">
    <source>
        <dbReference type="Proteomes" id="UP000243459"/>
    </source>
</evidence>
<gene>
    <name evidence="1" type="ORF">A4U43_C02F16140</name>
</gene>
<dbReference type="Gramene" id="ONK78243">
    <property type="protein sequence ID" value="ONK78243"/>
    <property type="gene ID" value="A4U43_C02F16140"/>
</dbReference>
<name>A0A5P1FKJ3_ASPOF</name>
<protein>
    <submittedName>
        <fullName evidence="1">Uncharacterized protein</fullName>
    </submittedName>
</protein>
<sequence>MPPIMCYICPLGLRSVTALGVGTPNLGCKYVKAIPHGSGGHIDADCLDLLVICPEALEGSNSQKPKRSDNFIYRYMTENFMQYRAPRNTDHPELRQPLALEVW</sequence>
<keyword evidence="2" id="KW-1185">Reference proteome</keyword>
<reference evidence="2" key="1">
    <citation type="journal article" date="2017" name="Nat. Commun.">
        <title>The asparagus genome sheds light on the origin and evolution of a young Y chromosome.</title>
        <authorList>
            <person name="Harkess A."/>
            <person name="Zhou J."/>
            <person name="Xu C."/>
            <person name="Bowers J.E."/>
            <person name="Van der Hulst R."/>
            <person name="Ayyampalayam S."/>
            <person name="Mercati F."/>
            <person name="Riccardi P."/>
            <person name="McKain M.R."/>
            <person name="Kakrana A."/>
            <person name="Tang H."/>
            <person name="Ray J."/>
            <person name="Groenendijk J."/>
            <person name="Arikit S."/>
            <person name="Mathioni S.M."/>
            <person name="Nakano M."/>
            <person name="Shan H."/>
            <person name="Telgmann-Rauber A."/>
            <person name="Kanno A."/>
            <person name="Yue Z."/>
            <person name="Chen H."/>
            <person name="Li W."/>
            <person name="Chen Y."/>
            <person name="Xu X."/>
            <person name="Zhang Y."/>
            <person name="Luo S."/>
            <person name="Chen H."/>
            <person name="Gao J."/>
            <person name="Mao Z."/>
            <person name="Pires J.C."/>
            <person name="Luo M."/>
            <person name="Kudrna D."/>
            <person name="Wing R.A."/>
            <person name="Meyers B.C."/>
            <person name="Yi K."/>
            <person name="Kong H."/>
            <person name="Lavrijsen P."/>
            <person name="Sunseri F."/>
            <person name="Falavigna A."/>
            <person name="Ye Y."/>
            <person name="Leebens-Mack J.H."/>
            <person name="Chen G."/>
        </authorList>
    </citation>
    <scope>NUCLEOTIDE SEQUENCE [LARGE SCALE GENOMIC DNA]</scope>
    <source>
        <strain evidence="2">cv. DH0086</strain>
    </source>
</reference>